<dbReference type="InterPro" id="IPR000595">
    <property type="entry name" value="cNMP-bd_dom"/>
</dbReference>
<dbReference type="Gene3D" id="2.60.120.10">
    <property type="entry name" value="Jelly Rolls"/>
    <property type="match status" value="1"/>
</dbReference>
<dbReference type="GO" id="GO:0003700">
    <property type="term" value="F:DNA-binding transcription factor activity"/>
    <property type="evidence" value="ECO:0007669"/>
    <property type="project" value="TreeGrafter"/>
</dbReference>
<dbReference type="RefSeq" id="WP_208262028.1">
    <property type="nucleotide sequence ID" value="NZ_JAGEOJ010000023.1"/>
</dbReference>
<evidence type="ECO:0000256" key="2">
    <source>
        <dbReference type="ARBA" id="ARBA00023125"/>
    </source>
</evidence>
<dbReference type="PANTHER" id="PTHR24567:SF68">
    <property type="entry name" value="DNA-BINDING TRANSCRIPTIONAL DUAL REGULATOR CRP"/>
    <property type="match status" value="1"/>
</dbReference>
<keyword evidence="6" id="KW-1185">Reference proteome</keyword>
<gene>
    <name evidence="5" type="ORF">J4573_43240</name>
</gene>
<dbReference type="AlphaFoldDB" id="A0A939TBX2"/>
<dbReference type="CDD" id="cd00038">
    <property type="entry name" value="CAP_ED"/>
    <property type="match status" value="1"/>
</dbReference>
<dbReference type="InterPro" id="IPR014710">
    <property type="entry name" value="RmlC-like_jellyroll"/>
</dbReference>
<name>A0A939TBX2_9ACTN</name>
<dbReference type="Gene3D" id="1.10.10.10">
    <property type="entry name" value="Winged helix-like DNA-binding domain superfamily/Winged helix DNA-binding domain"/>
    <property type="match status" value="1"/>
</dbReference>
<dbReference type="InterPro" id="IPR036390">
    <property type="entry name" value="WH_DNA-bd_sf"/>
</dbReference>
<feature type="domain" description="Cyclic nucleotide-binding" evidence="4">
    <location>
        <begin position="14"/>
        <end position="122"/>
    </location>
</feature>
<dbReference type="Pfam" id="PF00027">
    <property type="entry name" value="cNMP_binding"/>
    <property type="match status" value="1"/>
</dbReference>
<organism evidence="5 6">
    <name type="scientific">Actinomadura barringtoniae</name>
    <dbReference type="NCBI Taxonomy" id="1427535"/>
    <lineage>
        <taxon>Bacteria</taxon>
        <taxon>Bacillati</taxon>
        <taxon>Actinomycetota</taxon>
        <taxon>Actinomycetes</taxon>
        <taxon>Streptosporangiales</taxon>
        <taxon>Thermomonosporaceae</taxon>
        <taxon>Actinomadura</taxon>
    </lineage>
</organism>
<dbReference type="InterPro" id="IPR050397">
    <property type="entry name" value="Env_Response_Regulators"/>
</dbReference>
<dbReference type="SMART" id="SM00100">
    <property type="entry name" value="cNMP"/>
    <property type="match status" value="1"/>
</dbReference>
<dbReference type="InterPro" id="IPR018490">
    <property type="entry name" value="cNMP-bd_dom_sf"/>
</dbReference>
<protein>
    <submittedName>
        <fullName evidence="5">Crp/Fnr family transcriptional regulator</fullName>
    </submittedName>
</protein>
<dbReference type="Proteomes" id="UP000669179">
    <property type="component" value="Unassembled WGS sequence"/>
</dbReference>
<keyword evidence="3" id="KW-0804">Transcription</keyword>
<keyword evidence="2" id="KW-0238">DNA-binding</keyword>
<dbReference type="InterPro" id="IPR036388">
    <property type="entry name" value="WH-like_DNA-bd_sf"/>
</dbReference>
<dbReference type="GO" id="GO:0005829">
    <property type="term" value="C:cytosol"/>
    <property type="evidence" value="ECO:0007669"/>
    <property type="project" value="TreeGrafter"/>
</dbReference>
<accession>A0A939TBX2</accession>
<dbReference type="PROSITE" id="PS50042">
    <property type="entry name" value="CNMP_BINDING_3"/>
    <property type="match status" value="1"/>
</dbReference>
<dbReference type="PANTHER" id="PTHR24567">
    <property type="entry name" value="CRP FAMILY TRANSCRIPTIONAL REGULATORY PROTEIN"/>
    <property type="match status" value="1"/>
</dbReference>
<reference evidence="5" key="1">
    <citation type="submission" date="2021-03" db="EMBL/GenBank/DDBJ databases">
        <authorList>
            <person name="Kanchanasin P."/>
            <person name="Saeng-In P."/>
            <person name="Phongsopitanun W."/>
            <person name="Yuki M."/>
            <person name="Kudo T."/>
            <person name="Ohkuma M."/>
            <person name="Tanasupawat S."/>
        </authorList>
    </citation>
    <scope>NUCLEOTIDE SEQUENCE</scope>
    <source>
        <strain evidence="5">GKU 128</strain>
    </source>
</reference>
<dbReference type="SUPFAM" id="SSF46785">
    <property type="entry name" value="Winged helix' DNA-binding domain"/>
    <property type="match status" value="1"/>
</dbReference>
<keyword evidence="1" id="KW-0805">Transcription regulation</keyword>
<sequence>MATPQPGLPGGKPFWERLSPQDRDALSEISSEESFAPGACVCNEGENAWFALVIIDGWVKVSNISVDGQPVLQALRTRGDLVGESAMAEGCERISTVTAATKVRALSVPSEAFRQFLHESEDADIALRLTYRDKQIESDWRCLRLGGASVKQRLAQLMVSTADRSRVEPVDGVLKLEPPLTQDDLAQLVRAARSGVESALREWRARSIVQTSRRSVTLIDIPYLRRLAAH</sequence>
<dbReference type="InterPro" id="IPR012318">
    <property type="entry name" value="HTH_CRP"/>
</dbReference>
<dbReference type="Pfam" id="PF13545">
    <property type="entry name" value="HTH_Crp_2"/>
    <property type="match status" value="1"/>
</dbReference>
<evidence type="ECO:0000256" key="3">
    <source>
        <dbReference type="ARBA" id="ARBA00023163"/>
    </source>
</evidence>
<dbReference type="GO" id="GO:0003677">
    <property type="term" value="F:DNA binding"/>
    <property type="evidence" value="ECO:0007669"/>
    <property type="project" value="UniProtKB-KW"/>
</dbReference>
<comment type="caution">
    <text evidence="5">The sequence shown here is derived from an EMBL/GenBank/DDBJ whole genome shotgun (WGS) entry which is preliminary data.</text>
</comment>
<proteinExistence type="predicted"/>
<evidence type="ECO:0000259" key="4">
    <source>
        <dbReference type="PROSITE" id="PS50042"/>
    </source>
</evidence>
<dbReference type="EMBL" id="JAGEOJ010000023">
    <property type="protein sequence ID" value="MBO2453967.1"/>
    <property type="molecule type" value="Genomic_DNA"/>
</dbReference>
<evidence type="ECO:0000313" key="6">
    <source>
        <dbReference type="Proteomes" id="UP000669179"/>
    </source>
</evidence>
<evidence type="ECO:0000256" key="1">
    <source>
        <dbReference type="ARBA" id="ARBA00023015"/>
    </source>
</evidence>
<dbReference type="SUPFAM" id="SSF51206">
    <property type="entry name" value="cAMP-binding domain-like"/>
    <property type="match status" value="1"/>
</dbReference>
<evidence type="ECO:0000313" key="5">
    <source>
        <dbReference type="EMBL" id="MBO2453967.1"/>
    </source>
</evidence>